<evidence type="ECO:0000259" key="4">
    <source>
        <dbReference type="Pfam" id="PF01266"/>
    </source>
</evidence>
<comment type="caution">
    <text evidence="5">The sequence shown here is derived from an EMBL/GenBank/DDBJ whole genome shotgun (WGS) entry which is preliminary data.</text>
</comment>
<evidence type="ECO:0000313" key="5">
    <source>
        <dbReference type="EMBL" id="CAH2243105.1"/>
    </source>
</evidence>
<dbReference type="Proteomes" id="UP000838756">
    <property type="component" value="Unassembled WGS sequence"/>
</dbReference>
<accession>A0A8S4RWD3</accession>
<keyword evidence="6" id="KW-1185">Reference proteome</keyword>
<comment type="function">
    <text evidence="3">Required for the assembly of the mitochondrial membrane respiratory chain NADH dehydrogenase (Complex I). Involved in mid-late stages of complex I assembly.</text>
</comment>
<organism evidence="5 6">
    <name type="scientific">Pararge aegeria aegeria</name>
    <dbReference type="NCBI Taxonomy" id="348720"/>
    <lineage>
        <taxon>Eukaryota</taxon>
        <taxon>Metazoa</taxon>
        <taxon>Ecdysozoa</taxon>
        <taxon>Arthropoda</taxon>
        <taxon>Hexapoda</taxon>
        <taxon>Insecta</taxon>
        <taxon>Pterygota</taxon>
        <taxon>Neoptera</taxon>
        <taxon>Endopterygota</taxon>
        <taxon>Lepidoptera</taxon>
        <taxon>Glossata</taxon>
        <taxon>Ditrysia</taxon>
        <taxon>Papilionoidea</taxon>
        <taxon>Nymphalidae</taxon>
        <taxon>Satyrinae</taxon>
        <taxon>Satyrini</taxon>
        <taxon>Parargina</taxon>
        <taxon>Pararge</taxon>
    </lineage>
</organism>
<evidence type="ECO:0000256" key="3">
    <source>
        <dbReference type="ARBA" id="ARBA00046185"/>
    </source>
</evidence>
<sequence length="464" mass="52213">MILSRSFLRNIKRNIHLSERHYVKHHNPFVKTWNTLFQDLKSGLNVKSPVYPEHADVVIIGGGFIGASAAFWLKTRAGEGLSVVVLEKDPLYTNTQKMLSHGIMTQHFTLPENIYLSQFSAEFFRNIKEHLGDDIDIEYCPLGQLLLASDKYVEKLEQNVNAQNDYGIRNKLLTVEEIQRRYPWINTSDVKLGCIGTESEGVFNAKELLRGYLQKSKELGANYINSEMVGFEMEVQRDLLMEGITPGSFQKINRLLYKSEDGEIHSLKFAACIVAGGTESVNICKLAKIGESKGLLKDQLPIEKREYNIYSIETAKSGMPVGLNAPLVMDTSGLWLRRNGLQSNLLCGQIPSIKKDSGYSDTDIFQASLLNRYPHFKDAEVNLVSTEIIDCNTYDETGIIGPHPYHSNLVIASGFGRQGVQHSPGIGRAVAELVIDCHYNNIDLIRYGFDRLLTNDPLIETNMY</sequence>
<dbReference type="Gene3D" id="3.50.50.60">
    <property type="entry name" value="FAD/NAD(P)-binding domain"/>
    <property type="match status" value="1"/>
</dbReference>
<dbReference type="EMBL" id="CAKXAJ010025717">
    <property type="protein sequence ID" value="CAH2243105.1"/>
    <property type="molecule type" value="Genomic_DNA"/>
</dbReference>
<feature type="domain" description="FAD dependent oxidoreductase" evidence="4">
    <location>
        <begin position="56"/>
        <end position="433"/>
    </location>
</feature>
<proteinExistence type="predicted"/>
<keyword evidence="1" id="KW-0560">Oxidoreductase</keyword>
<dbReference type="AlphaFoldDB" id="A0A8S4RWD3"/>
<dbReference type="Gene3D" id="3.30.9.10">
    <property type="entry name" value="D-Amino Acid Oxidase, subunit A, domain 2"/>
    <property type="match status" value="1"/>
</dbReference>
<dbReference type="PANTHER" id="PTHR13847:SF287">
    <property type="entry name" value="FAD-DEPENDENT OXIDOREDUCTASE DOMAIN-CONTAINING PROTEIN 1"/>
    <property type="match status" value="1"/>
</dbReference>
<dbReference type="InterPro" id="IPR036188">
    <property type="entry name" value="FAD/NAD-bd_sf"/>
</dbReference>
<evidence type="ECO:0000256" key="2">
    <source>
        <dbReference type="ARBA" id="ARBA00039785"/>
    </source>
</evidence>
<dbReference type="GO" id="GO:0016491">
    <property type="term" value="F:oxidoreductase activity"/>
    <property type="evidence" value="ECO:0007669"/>
    <property type="project" value="UniProtKB-KW"/>
</dbReference>
<dbReference type="Pfam" id="PF01266">
    <property type="entry name" value="DAO"/>
    <property type="match status" value="1"/>
</dbReference>
<reference evidence="5" key="1">
    <citation type="submission" date="2022-03" db="EMBL/GenBank/DDBJ databases">
        <authorList>
            <person name="Lindestad O."/>
        </authorList>
    </citation>
    <scope>NUCLEOTIDE SEQUENCE</scope>
</reference>
<dbReference type="SUPFAM" id="SSF51905">
    <property type="entry name" value="FAD/NAD(P)-binding domain"/>
    <property type="match status" value="1"/>
</dbReference>
<dbReference type="PANTHER" id="PTHR13847">
    <property type="entry name" value="SARCOSINE DEHYDROGENASE-RELATED"/>
    <property type="match status" value="1"/>
</dbReference>
<evidence type="ECO:0000256" key="1">
    <source>
        <dbReference type="ARBA" id="ARBA00023002"/>
    </source>
</evidence>
<evidence type="ECO:0000313" key="6">
    <source>
        <dbReference type="Proteomes" id="UP000838756"/>
    </source>
</evidence>
<dbReference type="GO" id="GO:0005739">
    <property type="term" value="C:mitochondrion"/>
    <property type="evidence" value="ECO:0007669"/>
    <property type="project" value="GOC"/>
</dbReference>
<gene>
    <name evidence="5" type="primary">jg14401</name>
    <name evidence="5" type="ORF">PAEG_LOCUS19309</name>
</gene>
<name>A0A8S4RWD3_9NEOP</name>
<dbReference type="GO" id="GO:0032981">
    <property type="term" value="P:mitochondrial respiratory chain complex I assembly"/>
    <property type="evidence" value="ECO:0007669"/>
    <property type="project" value="TreeGrafter"/>
</dbReference>
<dbReference type="OrthoDB" id="424974at2759"/>
<protein>
    <recommendedName>
        <fullName evidence="2">FAD-dependent oxidoreductase domain-containing protein 1</fullName>
    </recommendedName>
</protein>
<dbReference type="InterPro" id="IPR006076">
    <property type="entry name" value="FAD-dep_OxRdtase"/>
</dbReference>